<dbReference type="InterPro" id="IPR050166">
    <property type="entry name" value="ABC_transporter_ATP-bind"/>
</dbReference>
<dbReference type="InterPro" id="IPR003439">
    <property type="entry name" value="ABC_transporter-like_ATP-bd"/>
</dbReference>
<evidence type="ECO:0000256" key="5">
    <source>
        <dbReference type="ARBA" id="ARBA00022840"/>
    </source>
</evidence>
<comment type="subcellular location">
    <subcellularLocation>
        <location evidence="1">Cell membrane</location>
        <topology evidence="1">Peripheral membrane protein</topology>
    </subcellularLocation>
</comment>
<evidence type="ECO:0000313" key="8">
    <source>
        <dbReference type="EMBL" id="HEN43621.1"/>
    </source>
</evidence>
<feature type="domain" description="ABC transporter" evidence="7">
    <location>
        <begin position="2"/>
        <end position="248"/>
    </location>
</feature>
<dbReference type="GO" id="GO:0005524">
    <property type="term" value="F:ATP binding"/>
    <property type="evidence" value="ECO:0007669"/>
    <property type="project" value="UniProtKB-KW"/>
</dbReference>
<keyword evidence="4" id="KW-0547">Nucleotide-binding</keyword>
<reference evidence="8" key="1">
    <citation type="journal article" date="2020" name="mSystems">
        <title>Genome- and Community-Level Interaction Insights into Carbon Utilization and Element Cycling Functions of Hydrothermarchaeota in Hydrothermal Sediment.</title>
        <authorList>
            <person name="Zhou Z."/>
            <person name="Liu Y."/>
            <person name="Xu W."/>
            <person name="Pan J."/>
            <person name="Luo Z.H."/>
            <person name="Li M."/>
        </authorList>
    </citation>
    <scope>NUCLEOTIDE SEQUENCE [LARGE SCALE GENOMIC DNA]</scope>
    <source>
        <strain evidence="8">SpSt-349</strain>
    </source>
</reference>
<dbReference type="PANTHER" id="PTHR42788">
    <property type="entry name" value="TAURINE IMPORT ATP-BINDING PROTEIN-RELATED"/>
    <property type="match status" value="1"/>
</dbReference>
<evidence type="ECO:0000256" key="1">
    <source>
        <dbReference type="ARBA" id="ARBA00004202"/>
    </source>
</evidence>
<dbReference type="InterPro" id="IPR003593">
    <property type="entry name" value="AAA+_ATPase"/>
</dbReference>
<dbReference type="GO" id="GO:0016887">
    <property type="term" value="F:ATP hydrolysis activity"/>
    <property type="evidence" value="ECO:0007669"/>
    <property type="project" value="InterPro"/>
</dbReference>
<keyword evidence="2" id="KW-0813">Transport</keyword>
<sequence length="265" mass="30358">MIELKNVSMIFNPGTVNENRAISDISLKVREGDFITVIGSNGAGKSTLFNLIAGTITPTSGSILLNGRDVTRDPEYKRAKYIGRIFQNPLLGTASNMTLEDNMMITYRKGFKWLKRSLNHRMREFFRSELVKLRMGLEDRMKENLALFSGGQRQALTLLMMVLSRPDLILLDEHTAALDPKNAEIVLELTNRFIEEYRLTAMMITHNMSHAIEYGNRLLMMDKGEIIFEAQGEEKKALTVEKLIDKFHQIRHKSFENDRTLLSDD</sequence>
<evidence type="ECO:0000259" key="7">
    <source>
        <dbReference type="PROSITE" id="PS50893"/>
    </source>
</evidence>
<dbReference type="GO" id="GO:0005886">
    <property type="term" value="C:plasma membrane"/>
    <property type="evidence" value="ECO:0007669"/>
    <property type="project" value="UniProtKB-SubCell"/>
</dbReference>
<dbReference type="AlphaFoldDB" id="A0A831U1Q3"/>
<organism evidence="8">
    <name type="scientific">Geobacter metallireducens</name>
    <dbReference type="NCBI Taxonomy" id="28232"/>
    <lineage>
        <taxon>Bacteria</taxon>
        <taxon>Pseudomonadati</taxon>
        <taxon>Thermodesulfobacteriota</taxon>
        <taxon>Desulfuromonadia</taxon>
        <taxon>Geobacterales</taxon>
        <taxon>Geobacteraceae</taxon>
        <taxon>Geobacter</taxon>
    </lineage>
</organism>
<protein>
    <submittedName>
        <fullName evidence="8">ATP-binding cassette domain-containing protein</fullName>
    </submittedName>
</protein>
<dbReference type="InterPro" id="IPR017871">
    <property type="entry name" value="ABC_transporter-like_CS"/>
</dbReference>
<dbReference type="PROSITE" id="PS50893">
    <property type="entry name" value="ABC_TRANSPORTER_2"/>
    <property type="match status" value="1"/>
</dbReference>
<proteinExistence type="predicted"/>
<evidence type="ECO:0000256" key="4">
    <source>
        <dbReference type="ARBA" id="ARBA00022741"/>
    </source>
</evidence>
<comment type="caution">
    <text evidence="8">The sequence shown here is derived from an EMBL/GenBank/DDBJ whole genome shotgun (WGS) entry which is preliminary data.</text>
</comment>
<dbReference type="SUPFAM" id="SSF52540">
    <property type="entry name" value="P-loop containing nucleoside triphosphate hydrolases"/>
    <property type="match status" value="1"/>
</dbReference>
<dbReference type="Gene3D" id="3.40.50.300">
    <property type="entry name" value="P-loop containing nucleotide triphosphate hydrolases"/>
    <property type="match status" value="1"/>
</dbReference>
<dbReference type="SMART" id="SM00382">
    <property type="entry name" value="AAA"/>
    <property type="match status" value="1"/>
</dbReference>
<dbReference type="EMBL" id="DSOV01000070">
    <property type="protein sequence ID" value="HEN43621.1"/>
    <property type="molecule type" value="Genomic_DNA"/>
</dbReference>
<keyword evidence="6" id="KW-0472">Membrane</keyword>
<name>A0A831U1Q3_GEOME</name>
<evidence type="ECO:0000256" key="2">
    <source>
        <dbReference type="ARBA" id="ARBA00022448"/>
    </source>
</evidence>
<evidence type="ECO:0000256" key="6">
    <source>
        <dbReference type="ARBA" id="ARBA00023136"/>
    </source>
</evidence>
<keyword evidence="3" id="KW-1003">Cell membrane</keyword>
<gene>
    <name evidence="8" type="ORF">ENQ87_14870</name>
</gene>
<dbReference type="PANTHER" id="PTHR42788:SF7">
    <property type="entry name" value="NITRATE ABC TRANSPORTER ATP-BINDING PROTEIN"/>
    <property type="match status" value="1"/>
</dbReference>
<accession>A0A831U1Q3</accession>
<evidence type="ECO:0000256" key="3">
    <source>
        <dbReference type="ARBA" id="ARBA00022475"/>
    </source>
</evidence>
<dbReference type="Pfam" id="PF00005">
    <property type="entry name" value="ABC_tran"/>
    <property type="match status" value="1"/>
</dbReference>
<dbReference type="PROSITE" id="PS00211">
    <property type="entry name" value="ABC_TRANSPORTER_1"/>
    <property type="match status" value="1"/>
</dbReference>
<keyword evidence="5 8" id="KW-0067">ATP-binding</keyword>
<dbReference type="InterPro" id="IPR027417">
    <property type="entry name" value="P-loop_NTPase"/>
</dbReference>